<feature type="compositionally biased region" description="Basic and acidic residues" evidence="2">
    <location>
        <begin position="309"/>
        <end position="320"/>
    </location>
</feature>
<protein>
    <recommendedName>
        <fullName evidence="3">CCHC-type domain-containing protein</fullName>
    </recommendedName>
</protein>
<dbReference type="SUPFAM" id="SSF57756">
    <property type="entry name" value="Retrovirus zinc finger-like domains"/>
    <property type="match status" value="1"/>
</dbReference>
<sequence>MANWLEASAPSKLIGPALPVFRFLRDGVRQFEEPAAGSSKRTLPRESIDEDPKRVRVGLKDLTKLQSRLPKPERMSLLPKIERRKRVPATVDSEAIRARAHVVLSDLLPEGSRTNVYYAFEEVSRLNDYIRSAGNIRSDITRSGLSLTVLVRHAEELWKEMRSKYNTLANEASTERAERLLLEDRVKALEVHNDSHHSIEVEDQVPLSEFHALREQNTVLLAKVEELSKTIAELANAKPTSTQAALDREASALREQNLALRAEVAALRESPTKSPSGSQSEAEAALSAELTKSKQEILSLREELKSLQEAEVEKKLESNSRKKKNKRQKKSEQAKGGANNANPKPAVPSTPSGSQDVDASPDGAIQSDNPGDEGNAGDDFKVVNRKKPRKLKPRSKGEAITIKANEPDYANLLRRLRLDDGLKDLGEATKSVRRTCQNELLIIFKKGAKPSSEYARLVKESVGSDEIKIRSLGSETTLQCKNLDETVTAEDLLDAITTQCLTGTLSAPVQLRKYSQGTQTATLKLPAQIAAMVLKVGKIKVNWSICPVSVVERPTVCFRCLEYGHKSWACKGPDRSKLCRRCGAEGHQSKDCRDKAKCLICLGDGGSHATGSYNCPSFQEAAMEKAATVQ</sequence>
<keyword evidence="5" id="KW-1185">Reference proteome</keyword>
<dbReference type="EMBL" id="JBEHCU010011461">
    <property type="protein sequence ID" value="KAL1376702.1"/>
    <property type="molecule type" value="Genomic_DNA"/>
</dbReference>
<keyword evidence="1" id="KW-0863">Zinc-finger</keyword>
<evidence type="ECO:0000313" key="5">
    <source>
        <dbReference type="Proteomes" id="UP001562425"/>
    </source>
</evidence>
<dbReference type="InterPro" id="IPR036875">
    <property type="entry name" value="Znf_CCHC_sf"/>
</dbReference>
<proteinExistence type="predicted"/>
<evidence type="ECO:0000259" key="3">
    <source>
        <dbReference type="PROSITE" id="PS50158"/>
    </source>
</evidence>
<name>A0ABD1CJX6_CULPP</name>
<feature type="compositionally biased region" description="Basic residues" evidence="2">
    <location>
        <begin position="383"/>
        <end position="394"/>
    </location>
</feature>
<feature type="region of interest" description="Disordered" evidence="2">
    <location>
        <begin position="309"/>
        <end position="398"/>
    </location>
</feature>
<dbReference type="PROSITE" id="PS50158">
    <property type="entry name" value="ZF_CCHC"/>
    <property type="match status" value="1"/>
</dbReference>
<reference evidence="4 5" key="1">
    <citation type="submission" date="2024-05" db="EMBL/GenBank/DDBJ databases">
        <title>Culex pipiens pipiens assembly and annotation.</title>
        <authorList>
            <person name="Alout H."/>
            <person name="Durand T."/>
        </authorList>
    </citation>
    <scope>NUCLEOTIDE SEQUENCE [LARGE SCALE GENOMIC DNA]</scope>
    <source>
        <strain evidence="4">HA-2024</strain>
        <tissue evidence="4">Whole body</tissue>
    </source>
</reference>
<dbReference type="Proteomes" id="UP001562425">
    <property type="component" value="Unassembled WGS sequence"/>
</dbReference>
<feature type="domain" description="CCHC-type" evidence="3">
    <location>
        <begin position="579"/>
        <end position="594"/>
    </location>
</feature>
<feature type="region of interest" description="Disordered" evidence="2">
    <location>
        <begin position="268"/>
        <end position="287"/>
    </location>
</feature>
<dbReference type="Gene3D" id="4.10.60.10">
    <property type="entry name" value="Zinc finger, CCHC-type"/>
    <property type="match status" value="1"/>
</dbReference>
<organism evidence="4 5">
    <name type="scientific">Culex pipiens pipiens</name>
    <name type="common">Northern house mosquito</name>
    <dbReference type="NCBI Taxonomy" id="38569"/>
    <lineage>
        <taxon>Eukaryota</taxon>
        <taxon>Metazoa</taxon>
        <taxon>Ecdysozoa</taxon>
        <taxon>Arthropoda</taxon>
        <taxon>Hexapoda</taxon>
        <taxon>Insecta</taxon>
        <taxon>Pterygota</taxon>
        <taxon>Neoptera</taxon>
        <taxon>Endopterygota</taxon>
        <taxon>Diptera</taxon>
        <taxon>Nematocera</taxon>
        <taxon>Culicoidea</taxon>
        <taxon>Culicidae</taxon>
        <taxon>Culicinae</taxon>
        <taxon>Culicini</taxon>
        <taxon>Culex</taxon>
        <taxon>Culex</taxon>
    </lineage>
</organism>
<dbReference type="AlphaFoldDB" id="A0ABD1CJX6"/>
<accession>A0ABD1CJX6</accession>
<gene>
    <name evidence="4" type="ORF">pipiens_016739</name>
</gene>
<dbReference type="InterPro" id="IPR001878">
    <property type="entry name" value="Znf_CCHC"/>
</dbReference>
<comment type="caution">
    <text evidence="4">The sequence shown here is derived from an EMBL/GenBank/DDBJ whole genome shotgun (WGS) entry which is preliminary data.</text>
</comment>
<dbReference type="Pfam" id="PF00098">
    <property type="entry name" value="zf-CCHC"/>
    <property type="match status" value="1"/>
</dbReference>
<keyword evidence="1" id="KW-0479">Metal-binding</keyword>
<dbReference type="GO" id="GO:0008270">
    <property type="term" value="F:zinc ion binding"/>
    <property type="evidence" value="ECO:0007669"/>
    <property type="project" value="UniProtKB-KW"/>
</dbReference>
<feature type="non-terminal residue" evidence="4">
    <location>
        <position position="630"/>
    </location>
</feature>
<evidence type="ECO:0000256" key="2">
    <source>
        <dbReference type="SAM" id="MobiDB-lite"/>
    </source>
</evidence>
<evidence type="ECO:0000256" key="1">
    <source>
        <dbReference type="PROSITE-ProRule" id="PRU00047"/>
    </source>
</evidence>
<evidence type="ECO:0000313" key="4">
    <source>
        <dbReference type="EMBL" id="KAL1376702.1"/>
    </source>
</evidence>
<keyword evidence="1" id="KW-0862">Zinc</keyword>
<dbReference type="SMART" id="SM00343">
    <property type="entry name" value="ZnF_C2HC"/>
    <property type="match status" value="2"/>
</dbReference>